<comment type="pathway">
    <text evidence="3">Protein modification; protein glycosylation.</text>
</comment>
<gene>
    <name evidence="14" type="ORF">CQW23_00118</name>
</gene>
<dbReference type="AlphaFoldDB" id="A0A2G2XJU6"/>
<keyword evidence="9 13" id="KW-1133">Transmembrane helix</keyword>
<dbReference type="InterPro" id="IPR002659">
    <property type="entry name" value="Glyco_trans_31"/>
</dbReference>
<evidence type="ECO:0000256" key="6">
    <source>
        <dbReference type="ARBA" id="ARBA00022679"/>
    </source>
</evidence>
<evidence type="ECO:0000313" key="15">
    <source>
        <dbReference type="Proteomes" id="UP000224567"/>
    </source>
</evidence>
<proteinExistence type="inferred from homology"/>
<accession>A0A2G2XJU6</accession>
<dbReference type="OrthoDB" id="1701573at2759"/>
<evidence type="ECO:0000313" key="14">
    <source>
        <dbReference type="EMBL" id="PHT57755.1"/>
    </source>
</evidence>
<comment type="subcellular location">
    <subcellularLocation>
        <location evidence="2">Golgi apparatus membrane</location>
        <topology evidence="2">Single-pass type II membrane protein</topology>
    </subcellularLocation>
</comment>
<evidence type="ECO:0000256" key="13">
    <source>
        <dbReference type="SAM" id="Phobius"/>
    </source>
</evidence>
<reference evidence="15" key="2">
    <citation type="journal article" date="2017" name="J. Anim. Genet.">
        <title>Multiple reference genome sequences of hot pepper reveal the massive evolution of plant disease resistance genes by retroduplication.</title>
        <authorList>
            <person name="Kim S."/>
            <person name="Park J."/>
            <person name="Yeom S.-I."/>
            <person name="Kim Y.-M."/>
            <person name="Seo E."/>
            <person name="Kim K.-T."/>
            <person name="Kim M.-S."/>
            <person name="Lee J.M."/>
            <person name="Cheong K."/>
            <person name="Shin H.-S."/>
            <person name="Kim S.-B."/>
            <person name="Han K."/>
            <person name="Lee J."/>
            <person name="Park M."/>
            <person name="Lee H.-A."/>
            <person name="Lee H.-Y."/>
            <person name="Lee Y."/>
            <person name="Oh S."/>
            <person name="Lee J.H."/>
            <person name="Choi E."/>
            <person name="Choi E."/>
            <person name="Lee S.E."/>
            <person name="Jeon J."/>
            <person name="Kim H."/>
            <person name="Choi G."/>
            <person name="Song H."/>
            <person name="Lee J."/>
            <person name="Lee S.-C."/>
            <person name="Kwon J.-K."/>
            <person name="Lee H.-Y."/>
            <person name="Koo N."/>
            <person name="Hong Y."/>
            <person name="Kim R.W."/>
            <person name="Kang W.-H."/>
            <person name="Huh J.H."/>
            <person name="Kang B.-C."/>
            <person name="Yang T.-J."/>
            <person name="Lee Y.-H."/>
            <person name="Bennetzen J.L."/>
            <person name="Choi D."/>
        </authorList>
    </citation>
    <scope>NUCLEOTIDE SEQUENCE [LARGE SCALE GENOMIC DNA]</scope>
    <source>
        <strain evidence="15">cv. PBC81</strain>
    </source>
</reference>
<reference evidence="14 15" key="1">
    <citation type="journal article" date="2017" name="Genome Biol.">
        <title>New reference genome sequences of hot pepper reveal the massive evolution of plant disease-resistance genes by retroduplication.</title>
        <authorList>
            <person name="Kim S."/>
            <person name="Park J."/>
            <person name="Yeom S.I."/>
            <person name="Kim Y.M."/>
            <person name="Seo E."/>
            <person name="Kim K.T."/>
            <person name="Kim M.S."/>
            <person name="Lee J.M."/>
            <person name="Cheong K."/>
            <person name="Shin H.S."/>
            <person name="Kim S.B."/>
            <person name="Han K."/>
            <person name="Lee J."/>
            <person name="Park M."/>
            <person name="Lee H.A."/>
            <person name="Lee H.Y."/>
            <person name="Lee Y."/>
            <person name="Oh S."/>
            <person name="Lee J.H."/>
            <person name="Choi E."/>
            <person name="Choi E."/>
            <person name="Lee S.E."/>
            <person name="Jeon J."/>
            <person name="Kim H."/>
            <person name="Choi G."/>
            <person name="Song H."/>
            <person name="Lee J."/>
            <person name="Lee S.C."/>
            <person name="Kwon J.K."/>
            <person name="Lee H.Y."/>
            <person name="Koo N."/>
            <person name="Hong Y."/>
            <person name="Kim R.W."/>
            <person name="Kang W.H."/>
            <person name="Huh J.H."/>
            <person name="Kang B.C."/>
            <person name="Yang T.J."/>
            <person name="Lee Y.H."/>
            <person name="Bennetzen J.L."/>
            <person name="Choi D."/>
        </authorList>
    </citation>
    <scope>NUCLEOTIDE SEQUENCE [LARGE SCALE GENOMIC DNA]</scope>
    <source>
        <strain evidence="15">cv. PBC81</strain>
    </source>
</reference>
<evidence type="ECO:0000256" key="7">
    <source>
        <dbReference type="ARBA" id="ARBA00022692"/>
    </source>
</evidence>
<evidence type="ECO:0000256" key="11">
    <source>
        <dbReference type="ARBA" id="ARBA00023136"/>
    </source>
</evidence>
<feature type="transmembrane region" description="Helical" evidence="13">
    <location>
        <begin position="157"/>
        <end position="180"/>
    </location>
</feature>
<dbReference type="GO" id="GO:0016758">
    <property type="term" value="F:hexosyltransferase activity"/>
    <property type="evidence" value="ECO:0007669"/>
    <property type="project" value="InterPro"/>
</dbReference>
<dbReference type="Proteomes" id="UP000224567">
    <property type="component" value="Unassembled WGS sequence"/>
</dbReference>
<dbReference type="UniPathway" id="UPA00378"/>
<evidence type="ECO:0000256" key="3">
    <source>
        <dbReference type="ARBA" id="ARBA00004922"/>
    </source>
</evidence>
<sequence length="198" mass="22966">MKYLLWYLHQTSSFGLRIAKEHDHRLLAYSDSDWAGDPLDRTSTIGSQLDRHQSKPRMHMGCMKSGPVLLQKGVKYHEPEYWKFGEEGNKYFRHPTGQIYAIFKNLATYISINRYTFFSSSFQFIAYPCALLVKIYCLFIKNFSSGTFSIGKMLTPIHSYALCDMLVSGLWLLLLELMIVDIARFKLKTISSLYFVAK</sequence>
<dbReference type="STRING" id="33114.A0A2G2XJU6"/>
<dbReference type="GO" id="GO:0000139">
    <property type="term" value="C:Golgi membrane"/>
    <property type="evidence" value="ECO:0007669"/>
    <property type="project" value="UniProtKB-SubCell"/>
</dbReference>
<keyword evidence="12" id="KW-0464">Manganese</keyword>
<protein>
    <submittedName>
        <fullName evidence="14">Beta-1,3-galactosyltransferase 2</fullName>
    </submittedName>
</protein>
<evidence type="ECO:0000256" key="5">
    <source>
        <dbReference type="ARBA" id="ARBA00022676"/>
    </source>
</evidence>
<comment type="caution">
    <text evidence="14">The sequence shown here is derived from an EMBL/GenBank/DDBJ whole genome shotgun (WGS) entry which is preliminary data.</text>
</comment>
<evidence type="ECO:0000256" key="12">
    <source>
        <dbReference type="ARBA" id="ARBA00023211"/>
    </source>
</evidence>
<keyword evidence="11 13" id="KW-0472">Membrane</keyword>
<comment type="cofactor">
    <cofactor evidence="1">
        <name>Mn(2+)</name>
        <dbReference type="ChEBI" id="CHEBI:29035"/>
    </cofactor>
</comment>
<keyword evidence="10" id="KW-0333">Golgi apparatus</keyword>
<comment type="similarity">
    <text evidence="4">Belongs to the glycosyltransferase 31 family.</text>
</comment>
<keyword evidence="6" id="KW-0808">Transferase</keyword>
<keyword evidence="7 13" id="KW-0812">Transmembrane</keyword>
<keyword evidence="5" id="KW-0328">Glycosyltransferase</keyword>
<keyword evidence="15" id="KW-1185">Reference proteome</keyword>
<keyword evidence="8" id="KW-0735">Signal-anchor</keyword>
<evidence type="ECO:0000256" key="1">
    <source>
        <dbReference type="ARBA" id="ARBA00001936"/>
    </source>
</evidence>
<dbReference type="EMBL" id="MLFT02000001">
    <property type="protein sequence ID" value="PHT57755.1"/>
    <property type="molecule type" value="Genomic_DNA"/>
</dbReference>
<organism evidence="14 15">
    <name type="scientific">Capsicum baccatum</name>
    <name type="common">Peruvian pepper</name>
    <dbReference type="NCBI Taxonomy" id="33114"/>
    <lineage>
        <taxon>Eukaryota</taxon>
        <taxon>Viridiplantae</taxon>
        <taxon>Streptophyta</taxon>
        <taxon>Embryophyta</taxon>
        <taxon>Tracheophyta</taxon>
        <taxon>Spermatophyta</taxon>
        <taxon>Magnoliopsida</taxon>
        <taxon>eudicotyledons</taxon>
        <taxon>Gunneridae</taxon>
        <taxon>Pentapetalae</taxon>
        <taxon>asterids</taxon>
        <taxon>lamiids</taxon>
        <taxon>Solanales</taxon>
        <taxon>Solanaceae</taxon>
        <taxon>Solanoideae</taxon>
        <taxon>Capsiceae</taxon>
        <taxon>Capsicum</taxon>
    </lineage>
</organism>
<evidence type="ECO:0000256" key="8">
    <source>
        <dbReference type="ARBA" id="ARBA00022968"/>
    </source>
</evidence>
<evidence type="ECO:0000256" key="4">
    <source>
        <dbReference type="ARBA" id="ARBA00008661"/>
    </source>
</evidence>
<evidence type="ECO:0000256" key="9">
    <source>
        <dbReference type="ARBA" id="ARBA00022989"/>
    </source>
</evidence>
<evidence type="ECO:0000256" key="10">
    <source>
        <dbReference type="ARBA" id="ARBA00023034"/>
    </source>
</evidence>
<dbReference type="Pfam" id="PF01762">
    <property type="entry name" value="Galactosyl_T"/>
    <property type="match status" value="1"/>
</dbReference>
<feature type="transmembrane region" description="Helical" evidence="13">
    <location>
        <begin position="124"/>
        <end position="145"/>
    </location>
</feature>
<evidence type="ECO:0000256" key="2">
    <source>
        <dbReference type="ARBA" id="ARBA00004323"/>
    </source>
</evidence>
<name>A0A2G2XJU6_CAPBA</name>